<dbReference type="InterPro" id="IPR051482">
    <property type="entry name" value="Cholesterol_transport"/>
</dbReference>
<organism evidence="9 10">
    <name type="scientific">Naumovozyma castellii</name>
    <name type="common">Yeast</name>
    <name type="synonym">Saccharomyces castellii</name>
    <dbReference type="NCBI Taxonomy" id="27288"/>
    <lineage>
        <taxon>Eukaryota</taxon>
        <taxon>Fungi</taxon>
        <taxon>Dikarya</taxon>
        <taxon>Ascomycota</taxon>
        <taxon>Saccharomycotina</taxon>
        <taxon>Saccharomycetes</taxon>
        <taxon>Saccharomycetales</taxon>
        <taxon>Saccharomycetaceae</taxon>
        <taxon>Naumovozyma</taxon>
    </lineage>
</organism>
<dbReference type="GO" id="GO:0032366">
    <property type="term" value="P:intracellular sterol transport"/>
    <property type="evidence" value="ECO:0007669"/>
    <property type="project" value="TreeGrafter"/>
</dbReference>
<dbReference type="GO" id="GO:0140268">
    <property type="term" value="C:endoplasmic reticulum-plasma membrane contact site"/>
    <property type="evidence" value="ECO:0007669"/>
    <property type="project" value="TreeGrafter"/>
</dbReference>
<feature type="compositionally biased region" description="Low complexity" evidence="7">
    <location>
        <begin position="164"/>
        <end position="175"/>
    </location>
</feature>
<evidence type="ECO:0000256" key="5">
    <source>
        <dbReference type="ARBA" id="ARBA00023136"/>
    </source>
</evidence>
<dbReference type="HOGENOM" id="CLU_015638_1_1_1"/>
<dbReference type="RefSeq" id="XP_003676583.1">
    <property type="nucleotide sequence ID" value="XM_003676535.1"/>
</dbReference>
<evidence type="ECO:0000313" key="9">
    <source>
        <dbReference type="EMBL" id="CCC70223.1"/>
    </source>
</evidence>
<evidence type="ECO:0000256" key="1">
    <source>
        <dbReference type="ARBA" id="ARBA00004586"/>
    </source>
</evidence>
<evidence type="ECO:0000256" key="4">
    <source>
        <dbReference type="ARBA" id="ARBA00022989"/>
    </source>
</evidence>
<feature type="compositionally biased region" description="Basic and acidic residues" evidence="7">
    <location>
        <begin position="412"/>
        <end position="435"/>
    </location>
</feature>
<dbReference type="EMBL" id="HE576756">
    <property type="protein sequence ID" value="CCC70223.1"/>
    <property type="molecule type" value="Genomic_DNA"/>
</dbReference>
<dbReference type="eggNOG" id="KOG1032">
    <property type="taxonomic scope" value="Eukaryota"/>
</dbReference>
<comment type="subcellular location">
    <subcellularLocation>
        <location evidence="6">Endomembrane system</location>
        <topology evidence="6">Single-pass membrane protein</topology>
    </subcellularLocation>
    <subcellularLocation>
        <location evidence="1">Endoplasmic reticulum membrane</location>
    </subcellularLocation>
</comment>
<dbReference type="GO" id="GO:0032934">
    <property type="term" value="F:sterol binding"/>
    <property type="evidence" value="ECO:0007669"/>
    <property type="project" value="TreeGrafter"/>
</dbReference>
<keyword evidence="3" id="KW-0812">Transmembrane</keyword>
<dbReference type="OMA" id="DNWEPVS"/>
<dbReference type="FunCoup" id="G0VFF7">
    <property type="interactions" value="169"/>
</dbReference>
<dbReference type="GO" id="GO:0005789">
    <property type="term" value="C:endoplasmic reticulum membrane"/>
    <property type="evidence" value="ECO:0007669"/>
    <property type="project" value="UniProtKB-SubCell"/>
</dbReference>
<evidence type="ECO:0000256" key="2">
    <source>
        <dbReference type="ARBA" id="ARBA00006582"/>
    </source>
</evidence>
<keyword evidence="10" id="KW-1185">Reference proteome</keyword>
<dbReference type="PROSITE" id="PS51778">
    <property type="entry name" value="VAST"/>
    <property type="match status" value="1"/>
</dbReference>
<dbReference type="InterPro" id="IPR011993">
    <property type="entry name" value="PH-like_dom_sf"/>
</dbReference>
<feature type="compositionally biased region" description="Basic and acidic residues" evidence="7">
    <location>
        <begin position="61"/>
        <end position="77"/>
    </location>
</feature>
<comment type="similarity">
    <text evidence="2">Belongs to the YSP2 family.</text>
</comment>
<dbReference type="InterPro" id="IPR004182">
    <property type="entry name" value="GRAM"/>
</dbReference>
<evidence type="ECO:0000256" key="7">
    <source>
        <dbReference type="SAM" id="MobiDB-lite"/>
    </source>
</evidence>
<dbReference type="InParanoid" id="G0VFF7"/>
<gene>
    <name evidence="9" type="primary">NCAS0E01530</name>
    <name evidence="9" type="ordered locus">NCAS_0E01530</name>
</gene>
<dbReference type="PANTHER" id="PTHR23319">
    <property type="entry name" value="GRAM DOMAIN CONTAINING 1B, ISOFORM E"/>
    <property type="match status" value="1"/>
</dbReference>
<feature type="region of interest" description="Disordered" evidence="7">
    <location>
        <begin position="122"/>
        <end position="151"/>
    </location>
</feature>
<dbReference type="Pfam" id="PF02893">
    <property type="entry name" value="GRAM"/>
    <property type="match status" value="1"/>
</dbReference>
<feature type="region of interest" description="Disordered" evidence="7">
    <location>
        <begin position="412"/>
        <end position="449"/>
    </location>
</feature>
<keyword evidence="4" id="KW-1133">Transmembrane helix</keyword>
<dbReference type="CDD" id="cd13220">
    <property type="entry name" value="PH-GRAM_GRAMDC"/>
    <property type="match status" value="1"/>
</dbReference>
<evidence type="ECO:0000259" key="8">
    <source>
        <dbReference type="PROSITE" id="PS51778"/>
    </source>
</evidence>
<dbReference type="Proteomes" id="UP000001640">
    <property type="component" value="Chromosome 5"/>
</dbReference>
<reference key="2">
    <citation type="submission" date="2011-08" db="EMBL/GenBank/DDBJ databases">
        <title>Genome sequence of Naumovozyma castellii.</title>
        <authorList>
            <person name="Gordon J.L."/>
            <person name="Armisen D."/>
            <person name="Proux-Wera E."/>
            <person name="OhEigeartaigh S.S."/>
            <person name="Byrne K.P."/>
            <person name="Wolfe K.H."/>
        </authorList>
    </citation>
    <scope>NUCLEOTIDE SEQUENCE</scope>
    <source>
        <strain>Type strain:CBS 4309</strain>
    </source>
</reference>
<feature type="compositionally biased region" description="Polar residues" evidence="7">
    <location>
        <begin position="184"/>
        <end position="202"/>
    </location>
</feature>
<evidence type="ECO:0000256" key="3">
    <source>
        <dbReference type="ARBA" id="ARBA00022692"/>
    </source>
</evidence>
<proteinExistence type="inferred from homology"/>
<feature type="region of interest" description="Disordered" evidence="7">
    <location>
        <begin position="1"/>
        <end position="95"/>
    </location>
</feature>
<name>G0VFF7_NAUCA</name>
<dbReference type="GO" id="GO:0005886">
    <property type="term" value="C:plasma membrane"/>
    <property type="evidence" value="ECO:0007669"/>
    <property type="project" value="TreeGrafter"/>
</dbReference>
<feature type="compositionally biased region" description="Acidic residues" evidence="7">
    <location>
        <begin position="436"/>
        <end position="449"/>
    </location>
</feature>
<protein>
    <recommendedName>
        <fullName evidence="8">VASt domain-containing protein</fullName>
    </recommendedName>
</protein>
<dbReference type="SMART" id="SM00568">
    <property type="entry name" value="GRAM"/>
    <property type="match status" value="1"/>
</dbReference>
<dbReference type="AlphaFoldDB" id="G0VFF7"/>
<dbReference type="GO" id="GO:0120015">
    <property type="term" value="F:sterol transfer activity"/>
    <property type="evidence" value="ECO:0007669"/>
    <property type="project" value="TreeGrafter"/>
</dbReference>
<reference evidence="9 10" key="1">
    <citation type="journal article" date="2011" name="Proc. Natl. Acad. Sci. U.S.A.">
        <title>Evolutionary erosion of yeast sex chromosomes by mating-type switching accidents.</title>
        <authorList>
            <person name="Gordon J.L."/>
            <person name="Armisen D."/>
            <person name="Proux-Wera E."/>
            <person name="Oheigeartaigh S.S."/>
            <person name="Byrne K.P."/>
            <person name="Wolfe K.H."/>
        </authorList>
    </citation>
    <scope>NUCLEOTIDE SEQUENCE [LARGE SCALE GENOMIC DNA]</scope>
    <source>
        <strain evidence="10">ATCC 76901 / BCRC 22586 / CBS 4309 / NBRC 1992 / NRRL Y-12630</strain>
    </source>
</reference>
<feature type="compositionally biased region" description="Low complexity" evidence="7">
    <location>
        <begin position="223"/>
        <end position="237"/>
    </location>
</feature>
<keyword evidence="5" id="KW-0472">Membrane</keyword>
<accession>G0VFF7</accession>
<dbReference type="PANTHER" id="PTHR23319:SF4">
    <property type="entry name" value="GRAM DOMAIN CONTAINING 1B, ISOFORM E"/>
    <property type="match status" value="1"/>
</dbReference>
<feature type="compositionally biased region" description="Polar residues" evidence="7">
    <location>
        <begin position="123"/>
        <end position="138"/>
    </location>
</feature>
<dbReference type="Pfam" id="PF16016">
    <property type="entry name" value="VASt"/>
    <property type="match status" value="1"/>
</dbReference>
<dbReference type="GO" id="GO:0005739">
    <property type="term" value="C:mitochondrion"/>
    <property type="evidence" value="ECO:0007669"/>
    <property type="project" value="TreeGrafter"/>
</dbReference>
<dbReference type="GeneID" id="96903855"/>
<evidence type="ECO:0000313" key="10">
    <source>
        <dbReference type="Proteomes" id="UP000001640"/>
    </source>
</evidence>
<feature type="domain" description="VASt" evidence="8">
    <location>
        <begin position="493"/>
        <end position="660"/>
    </location>
</feature>
<dbReference type="GO" id="GO:0032541">
    <property type="term" value="C:cortical endoplasmic reticulum"/>
    <property type="evidence" value="ECO:0007669"/>
    <property type="project" value="TreeGrafter"/>
</dbReference>
<feature type="compositionally biased region" description="Basic and acidic residues" evidence="7">
    <location>
        <begin position="22"/>
        <end position="33"/>
    </location>
</feature>
<sequence>MSFSEFDNWEPVPVGSDNEENLTGRDRDDHTIDEIGEENVQSDQEENDTKEDTSSVNMKKLRYDLQVDDSKEEKDGAVDTTSESDESTSKIGLSKPFIFPQKAPISKNVGIEDDRSLLKEGLSISTSNIEPITDAETNTPDDEKNPALKSVTSPSFISDMFASFRSPRSSSSSSSTKNLDLENDPTTSNLSARSKVPTSPNIISHRREPSLHQKRKQNRNKRVSSVSSQLSATSANSPLQKVEKPREVISHLHKETQQFDARIYKEEKFLDTEYHYATEERDHEFHNLFEEVPLEDKLLDDFSCALSKEFIYQGRLYISESFLSFNSKMLGWVSREFIPFSDIVYMEKTNTAKLFPNAISIETKKGVTQFNGFVSRDATFNMIKEVWSRSLLSEEDGGHKCRELLVIEPKIDESESGEDKTDTNEAEIIKESNLEDEKEEDEEDENSDEFIDEKLGVLKRKNVFKFKSSLDYKYDGPKYFHETKFSYSPEDNNEYVLTEVELGAPPGVIFEIMFSETNHSFLFEYLQTQKSSQFSEIPAFDSNNSRKYSYEKALDFSMGPKSTTCFIEETILQKNYKKEIVVVNTTKTPNVPSGGSFETKTRFMFRWASETRCILKISFWLNWTGTSWIKGVIESSCKNAQISAIKDLVRIMEDFVDKTVEESEENVVTSEETEEVPAIALEPQITSTTTEPSLESSKIGVQQGLDALKNNKLILMLLMLILFYLFKLNRRIGALENLLMNQNDYIKAHIPDR</sequence>
<dbReference type="InterPro" id="IPR031968">
    <property type="entry name" value="VASt"/>
</dbReference>
<dbReference type="Gene3D" id="2.30.29.30">
    <property type="entry name" value="Pleckstrin-homology domain (PH domain)/Phosphotyrosine-binding domain (PTB)"/>
    <property type="match status" value="1"/>
</dbReference>
<evidence type="ECO:0000256" key="6">
    <source>
        <dbReference type="ARBA" id="ARBA00037847"/>
    </source>
</evidence>
<feature type="compositionally biased region" description="Basic residues" evidence="7">
    <location>
        <begin position="212"/>
        <end position="222"/>
    </location>
</feature>
<dbReference type="KEGG" id="ncs:NCAS_0E01530"/>
<dbReference type="OrthoDB" id="2162691at2759"/>
<feature type="region of interest" description="Disordered" evidence="7">
    <location>
        <begin position="164"/>
        <end position="244"/>
    </location>
</feature>